<organism evidence="2 3">
    <name type="scientific">Trichonephila inaurata madagascariensis</name>
    <dbReference type="NCBI Taxonomy" id="2747483"/>
    <lineage>
        <taxon>Eukaryota</taxon>
        <taxon>Metazoa</taxon>
        <taxon>Ecdysozoa</taxon>
        <taxon>Arthropoda</taxon>
        <taxon>Chelicerata</taxon>
        <taxon>Arachnida</taxon>
        <taxon>Araneae</taxon>
        <taxon>Araneomorphae</taxon>
        <taxon>Entelegynae</taxon>
        <taxon>Araneoidea</taxon>
        <taxon>Nephilidae</taxon>
        <taxon>Trichonephila</taxon>
        <taxon>Trichonephila inaurata</taxon>
    </lineage>
</organism>
<name>A0A8X6YX22_9ARAC</name>
<accession>A0A8X6YX22</accession>
<evidence type="ECO:0000313" key="3">
    <source>
        <dbReference type="Proteomes" id="UP000886998"/>
    </source>
</evidence>
<feature type="compositionally biased region" description="Low complexity" evidence="1">
    <location>
        <begin position="1"/>
        <end position="26"/>
    </location>
</feature>
<protein>
    <submittedName>
        <fullName evidence="2">Uncharacterized protein</fullName>
    </submittedName>
</protein>
<sequence>MRISPSYSSNNLSNPTTPASSNPTPSFHGTHVHGNPYDVKKKAFDHLFISCSFTELQSRSELLVTCSGCRDPGFPPAALVCLLSNHIIHKRYRLKDCSSKRTDTFAFHENPKKSCV</sequence>
<reference evidence="2" key="1">
    <citation type="submission" date="2020-08" db="EMBL/GenBank/DDBJ databases">
        <title>Multicomponent nature underlies the extraordinary mechanical properties of spider dragline silk.</title>
        <authorList>
            <person name="Kono N."/>
            <person name="Nakamura H."/>
            <person name="Mori M."/>
            <person name="Yoshida Y."/>
            <person name="Ohtoshi R."/>
            <person name="Malay A.D."/>
            <person name="Moran D.A.P."/>
            <person name="Tomita M."/>
            <person name="Numata K."/>
            <person name="Arakawa K."/>
        </authorList>
    </citation>
    <scope>NUCLEOTIDE SEQUENCE</scope>
</reference>
<evidence type="ECO:0000313" key="2">
    <source>
        <dbReference type="EMBL" id="GFY78870.1"/>
    </source>
</evidence>
<feature type="region of interest" description="Disordered" evidence="1">
    <location>
        <begin position="1"/>
        <end position="32"/>
    </location>
</feature>
<evidence type="ECO:0000256" key="1">
    <source>
        <dbReference type="SAM" id="MobiDB-lite"/>
    </source>
</evidence>
<proteinExistence type="predicted"/>
<gene>
    <name evidence="2" type="ORF">TNIN_404371</name>
</gene>
<dbReference type="EMBL" id="BMAV01023254">
    <property type="protein sequence ID" value="GFY78870.1"/>
    <property type="molecule type" value="Genomic_DNA"/>
</dbReference>
<comment type="caution">
    <text evidence="2">The sequence shown here is derived from an EMBL/GenBank/DDBJ whole genome shotgun (WGS) entry which is preliminary data.</text>
</comment>
<keyword evidence="3" id="KW-1185">Reference proteome</keyword>
<dbReference type="AlphaFoldDB" id="A0A8X6YX22"/>
<dbReference type="Proteomes" id="UP000886998">
    <property type="component" value="Unassembled WGS sequence"/>
</dbReference>